<proteinExistence type="predicted"/>
<feature type="compositionally biased region" description="Low complexity" evidence="2">
    <location>
        <begin position="12"/>
        <end position="21"/>
    </location>
</feature>
<dbReference type="EMBL" id="OY731403">
    <property type="protein sequence ID" value="CAJ1962240.1"/>
    <property type="molecule type" value="Genomic_DNA"/>
</dbReference>
<accession>A0AA86SJJ4</accession>
<feature type="compositionally biased region" description="Acidic residues" evidence="2">
    <location>
        <begin position="32"/>
        <end position="42"/>
    </location>
</feature>
<evidence type="ECO:0000313" key="4">
    <source>
        <dbReference type="Proteomes" id="UP001189624"/>
    </source>
</evidence>
<feature type="region of interest" description="Disordered" evidence="2">
    <location>
        <begin position="1"/>
        <end position="77"/>
    </location>
</feature>
<name>A0AA86SJJ4_9FABA</name>
<gene>
    <name evidence="3" type="ORF">AYBTSS11_LOCUS19143</name>
</gene>
<feature type="coiled-coil region" evidence="1">
    <location>
        <begin position="93"/>
        <end position="120"/>
    </location>
</feature>
<dbReference type="Gramene" id="rna-AYBTSS11_LOCUS19143">
    <property type="protein sequence ID" value="CAJ1962240.1"/>
    <property type="gene ID" value="gene-AYBTSS11_LOCUS19143"/>
</dbReference>
<keyword evidence="1" id="KW-0175">Coiled coil</keyword>
<evidence type="ECO:0000256" key="1">
    <source>
        <dbReference type="SAM" id="Coils"/>
    </source>
</evidence>
<feature type="region of interest" description="Disordered" evidence="2">
    <location>
        <begin position="148"/>
        <end position="170"/>
    </location>
</feature>
<feature type="compositionally biased region" description="Acidic residues" evidence="2">
    <location>
        <begin position="64"/>
        <end position="74"/>
    </location>
</feature>
<dbReference type="Proteomes" id="UP001189624">
    <property type="component" value="Chromosome 6"/>
</dbReference>
<reference evidence="3" key="1">
    <citation type="submission" date="2023-10" db="EMBL/GenBank/DDBJ databases">
        <authorList>
            <person name="Domelevo Entfellner J.-B."/>
        </authorList>
    </citation>
    <scope>NUCLEOTIDE SEQUENCE</scope>
</reference>
<evidence type="ECO:0000256" key="2">
    <source>
        <dbReference type="SAM" id="MobiDB-lite"/>
    </source>
</evidence>
<evidence type="ECO:0000313" key="3">
    <source>
        <dbReference type="EMBL" id="CAJ1962240.1"/>
    </source>
</evidence>
<keyword evidence="4" id="KW-1185">Reference proteome</keyword>
<sequence>MARPSRPHSSSDEALSNASSSSEEKERVNEQINEEEDEEELEAVARSASSDDDDDEGAAGNPPDSDEDPAAADDDQVKFAAYFGGDNVDPEISKREKARLKEMQKMKKQKIQEILDAQNAAIDADMNNRGKGRLKYLLQQTELFAHFAKGDQTSPQKSRGSMDSERLTRL</sequence>
<dbReference type="AlphaFoldDB" id="A0AA86SJJ4"/>
<protein>
    <submittedName>
        <fullName evidence="3">Uncharacterized protein</fullName>
    </submittedName>
</protein>
<feature type="compositionally biased region" description="Basic and acidic residues" evidence="2">
    <location>
        <begin position="160"/>
        <end position="170"/>
    </location>
</feature>
<organism evidence="3 4">
    <name type="scientific">Sphenostylis stenocarpa</name>
    <dbReference type="NCBI Taxonomy" id="92480"/>
    <lineage>
        <taxon>Eukaryota</taxon>
        <taxon>Viridiplantae</taxon>
        <taxon>Streptophyta</taxon>
        <taxon>Embryophyta</taxon>
        <taxon>Tracheophyta</taxon>
        <taxon>Spermatophyta</taxon>
        <taxon>Magnoliopsida</taxon>
        <taxon>eudicotyledons</taxon>
        <taxon>Gunneridae</taxon>
        <taxon>Pentapetalae</taxon>
        <taxon>rosids</taxon>
        <taxon>fabids</taxon>
        <taxon>Fabales</taxon>
        <taxon>Fabaceae</taxon>
        <taxon>Papilionoideae</taxon>
        <taxon>50 kb inversion clade</taxon>
        <taxon>NPAAA clade</taxon>
        <taxon>indigoferoid/millettioid clade</taxon>
        <taxon>Phaseoleae</taxon>
        <taxon>Sphenostylis</taxon>
    </lineage>
</organism>